<dbReference type="PANTHER" id="PTHR21666">
    <property type="entry name" value="PEPTIDASE-RELATED"/>
    <property type="match status" value="1"/>
</dbReference>
<evidence type="ECO:0000259" key="3">
    <source>
        <dbReference type="PROSITE" id="PS51782"/>
    </source>
</evidence>
<feature type="domain" description="LysM" evidence="3">
    <location>
        <begin position="340"/>
        <end position="383"/>
    </location>
</feature>
<evidence type="ECO:0000313" key="4">
    <source>
        <dbReference type="EMBL" id="PHP67972.1"/>
    </source>
</evidence>
<sequence length="571" mass="58689">MQGSTIKAYARVLSRGAALVIVGGLAAGCSSDASRFADGLYTSAVPVGARQQPAASQPYPGDLDKTATGSVASDPARLIPGGRVVPNATVGNAPVYRQSPTSAYPAQPQAAYRAAQPYPGDARVASAPSAARQAVRPPVEQPAVQRQALAAPAPAVDRRATGSTSKVGAPVNVTPVEPRAAAAPQPLPVSKPAPASASEPAGNGWTASGGTRVTLREGETIYNLSKRFGVPAKEILRVNGISNPRDVASGQSIVIPTYVYSSNAPTSAPDANPQTIAAKSSRGTKFDVPSDRVPVPSDAPRQQVAMVREEPKPRPQRQQVEAATSPAPRKVAAEAPSADGRYTVVAGDSLYAIARRHGVTVAALKSANGLSNGNLRIGQKLAIPAGGEPVQTASTAKPNVDPIITGGAGPSAKSGKELPTYTPPKHKDEAVIRQAEKVAAVAPETTGIGKLRWPVRGRVISAFGANSGGKANDGIDIAVPAGTPVKAAENGVVIYSGSGLKEFGNTVLVRHDDGLVSVYGHNSELLVSRGDKVRRGQEIARAGNSGSAGQPKLHFEIRKNSNPVNPVKYLE</sequence>
<dbReference type="InterPro" id="IPR050570">
    <property type="entry name" value="Cell_wall_metabolism_enzyme"/>
</dbReference>
<proteinExistence type="inferred from homology"/>
<feature type="region of interest" description="Disordered" evidence="2">
    <location>
        <begin position="278"/>
        <end position="337"/>
    </location>
</feature>
<dbReference type="SUPFAM" id="SSF51261">
    <property type="entry name" value="Duplicated hybrid motif"/>
    <property type="match status" value="1"/>
</dbReference>
<evidence type="ECO:0000256" key="2">
    <source>
        <dbReference type="SAM" id="MobiDB-lite"/>
    </source>
</evidence>
<dbReference type="PROSITE" id="PS51257">
    <property type="entry name" value="PROKAR_LIPOPROTEIN"/>
    <property type="match status" value="1"/>
</dbReference>
<dbReference type="EMBL" id="PDVP01000002">
    <property type="protein sequence ID" value="PHP67972.1"/>
    <property type="molecule type" value="Genomic_DNA"/>
</dbReference>
<dbReference type="RefSeq" id="WP_099304307.1">
    <property type="nucleotide sequence ID" value="NZ_PDVP01000002.1"/>
</dbReference>
<dbReference type="PANTHER" id="PTHR21666:SF263">
    <property type="entry name" value="MUREIN HYDROLASE ACTIVATOR NLPD"/>
    <property type="match status" value="1"/>
</dbReference>
<dbReference type="CDD" id="cd12797">
    <property type="entry name" value="M23_peptidase"/>
    <property type="match status" value="1"/>
</dbReference>
<dbReference type="GO" id="GO:0004222">
    <property type="term" value="F:metalloendopeptidase activity"/>
    <property type="evidence" value="ECO:0007669"/>
    <property type="project" value="TreeGrafter"/>
</dbReference>
<dbReference type="InterPro" id="IPR011055">
    <property type="entry name" value="Dup_hybrid_motif"/>
</dbReference>
<dbReference type="AlphaFoldDB" id="A0A2G1QR46"/>
<dbReference type="InterPro" id="IPR018392">
    <property type="entry name" value="LysM"/>
</dbReference>
<dbReference type="PROSITE" id="PS51782">
    <property type="entry name" value="LYSM"/>
    <property type="match status" value="2"/>
</dbReference>
<dbReference type="Pfam" id="PF01476">
    <property type="entry name" value="LysM"/>
    <property type="match status" value="2"/>
</dbReference>
<name>A0A2G1QR46_9HYPH</name>
<dbReference type="Gene3D" id="3.10.350.10">
    <property type="entry name" value="LysM domain"/>
    <property type="match status" value="2"/>
</dbReference>
<evidence type="ECO:0000313" key="5">
    <source>
        <dbReference type="Proteomes" id="UP000221168"/>
    </source>
</evidence>
<feature type="compositionally biased region" description="Low complexity" evidence="2">
    <location>
        <begin position="192"/>
        <end position="201"/>
    </location>
</feature>
<dbReference type="InterPro" id="IPR036779">
    <property type="entry name" value="LysM_dom_sf"/>
</dbReference>
<evidence type="ECO:0000256" key="1">
    <source>
        <dbReference type="ARBA" id="ARBA00038420"/>
    </source>
</evidence>
<organism evidence="4 5">
    <name type="scientific">Zhengella mangrovi</name>
    <dbReference type="NCBI Taxonomy" id="1982044"/>
    <lineage>
        <taxon>Bacteria</taxon>
        <taxon>Pseudomonadati</taxon>
        <taxon>Pseudomonadota</taxon>
        <taxon>Alphaproteobacteria</taxon>
        <taxon>Hyphomicrobiales</taxon>
        <taxon>Notoacmeibacteraceae</taxon>
        <taxon>Zhengella</taxon>
    </lineage>
</organism>
<reference evidence="4 5" key="1">
    <citation type="submission" date="2017-10" db="EMBL/GenBank/DDBJ databases">
        <title>Sedimentibacterium mangrovi gen. nov., sp. nov., a novel member of family Phyllobacteriacea isolated from mangrove sediment.</title>
        <authorList>
            <person name="Liao H."/>
            <person name="Tian Y."/>
        </authorList>
    </citation>
    <scope>NUCLEOTIDE SEQUENCE [LARGE SCALE GENOMIC DNA]</scope>
    <source>
        <strain evidence="4 5">X9-2-2</strain>
    </source>
</reference>
<protein>
    <submittedName>
        <fullName evidence="4">Peptigoglycan-binding protein LysM</fullName>
    </submittedName>
</protein>
<dbReference type="Proteomes" id="UP000221168">
    <property type="component" value="Unassembled WGS sequence"/>
</dbReference>
<dbReference type="Gene3D" id="2.70.70.10">
    <property type="entry name" value="Glucose Permease (Domain IIA)"/>
    <property type="match status" value="1"/>
</dbReference>
<keyword evidence="5" id="KW-1185">Reference proteome</keyword>
<dbReference type="SUPFAM" id="SSF54106">
    <property type="entry name" value="LysM domain"/>
    <property type="match status" value="2"/>
</dbReference>
<accession>A0A2G1QR46</accession>
<dbReference type="OrthoDB" id="9795421at2"/>
<dbReference type="SMART" id="SM00257">
    <property type="entry name" value="LysM"/>
    <property type="match status" value="2"/>
</dbReference>
<dbReference type="CDD" id="cd00118">
    <property type="entry name" value="LysM"/>
    <property type="match status" value="1"/>
</dbReference>
<comment type="caution">
    <text evidence="4">The sequence shown here is derived from an EMBL/GenBank/DDBJ whole genome shotgun (WGS) entry which is preliminary data.</text>
</comment>
<feature type="region of interest" description="Disordered" evidence="2">
    <location>
        <begin position="389"/>
        <end position="424"/>
    </location>
</feature>
<feature type="region of interest" description="Disordered" evidence="2">
    <location>
        <begin position="119"/>
        <end position="211"/>
    </location>
</feature>
<feature type="domain" description="LysM" evidence="3">
    <location>
        <begin position="211"/>
        <end position="255"/>
    </location>
</feature>
<comment type="similarity">
    <text evidence="1">Belongs to the E.coli NlpD/Haemophilus LppB family.</text>
</comment>
<dbReference type="InterPro" id="IPR016047">
    <property type="entry name" value="M23ase_b-sheet_dom"/>
</dbReference>
<dbReference type="Pfam" id="PF01551">
    <property type="entry name" value="Peptidase_M23"/>
    <property type="match status" value="1"/>
</dbReference>
<gene>
    <name evidence="4" type="ORF">CSC94_04675</name>
</gene>